<dbReference type="AlphaFoldDB" id="A0A2N9GMY1"/>
<proteinExistence type="predicted"/>
<organism evidence="2">
    <name type="scientific">Fagus sylvatica</name>
    <name type="common">Beechnut</name>
    <dbReference type="NCBI Taxonomy" id="28930"/>
    <lineage>
        <taxon>Eukaryota</taxon>
        <taxon>Viridiplantae</taxon>
        <taxon>Streptophyta</taxon>
        <taxon>Embryophyta</taxon>
        <taxon>Tracheophyta</taxon>
        <taxon>Spermatophyta</taxon>
        <taxon>Magnoliopsida</taxon>
        <taxon>eudicotyledons</taxon>
        <taxon>Gunneridae</taxon>
        <taxon>Pentapetalae</taxon>
        <taxon>rosids</taxon>
        <taxon>fabids</taxon>
        <taxon>Fagales</taxon>
        <taxon>Fagaceae</taxon>
        <taxon>Fagus</taxon>
    </lineage>
</organism>
<dbReference type="EMBL" id="OIVN01002136">
    <property type="protein sequence ID" value="SPD00925.1"/>
    <property type="molecule type" value="Genomic_DNA"/>
</dbReference>
<protein>
    <submittedName>
        <fullName evidence="2">Uncharacterized protein</fullName>
    </submittedName>
</protein>
<sequence>MIQRSLVVSNTPKEKVRDTFPKNVMRASIRYFDGPKTDEKRGSYGSKLRKNGPTLSQILLSVVDKTAYLERQAFAQRFSPTHCNLVHEPRPLGKRFTSATTRNFRIIKSSSGQAGISVKKMTPWHKEHSDGLCSQDHILRTQARLCARPVPLKSRRNKAVLKFPEFSHRRCHACAQSLPDSQQVDPQARVRWKEDTLMHDVELSDRQDLIGSSRNPDRKTALKRTKNTPVASGRGTISHKSKLGFPRIRNLAKSRQRKLSDGTKNVEI</sequence>
<accession>A0A2N9GMY1</accession>
<feature type="region of interest" description="Disordered" evidence="1">
    <location>
        <begin position="205"/>
        <end position="246"/>
    </location>
</feature>
<gene>
    <name evidence="2" type="ORF">FSB_LOCUS28807</name>
</gene>
<evidence type="ECO:0000256" key="1">
    <source>
        <dbReference type="SAM" id="MobiDB-lite"/>
    </source>
</evidence>
<name>A0A2N9GMY1_FAGSY</name>
<evidence type="ECO:0000313" key="2">
    <source>
        <dbReference type="EMBL" id="SPD00925.1"/>
    </source>
</evidence>
<reference evidence="2" key="1">
    <citation type="submission" date="2018-02" db="EMBL/GenBank/DDBJ databases">
        <authorList>
            <person name="Cohen D.B."/>
            <person name="Kent A.D."/>
        </authorList>
    </citation>
    <scope>NUCLEOTIDE SEQUENCE</scope>
</reference>